<accession>A0A9X2CR84</accession>
<dbReference type="GO" id="GO:0004401">
    <property type="term" value="F:histidinol-phosphatase activity"/>
    <property type="evidence" value="ECO:0007669"/>
    <property type="project" value="UniProtKB-UniRule"/>
</dbReference>
<organism evidence="10 11">
    <name type="scientific">Halalkalibacter alkaliphilus</name>
    <dbReference type="NCBI Taxonomy" id="2917993"/>
    <lineage>
        <taxon>Bacteria</taxon>
        <taxon>Bacillati</taxon>
        <taxon>Bacillota</taxon>
        <taxon>Bacilli</taxon>
        <taxon>Bacillales</taxon>
        <taxon>Bacillaceae</taxon>
        <taxon>Halalkalibacter</taxon>
    </lineage>
</organism>
<comment type="similarity">
    <text evidence="2 8">Belongs to the PHP hydrolase family. HisK subfamily.</text>
</comment>
<protein>
    <recommendedName>
        <fullName evidence="3 8">Histidinol-phosphatase</fullName>
        <shortName evidence="8">HolPase</shortName>
        <ecNumber evidence="3 8">3.1.3.15</ecNumber>
    </recommendedName>
</protein>
<evidence type="ECO:0000256" key="2">
    <source>
        <dbReference type="ARBA" id="ARBA00009152"/>
    </source>
</evidence>
<dbReference type="InterPro" id="IPR004013">
    <property type="entry name" value="PHP_dom"/>
</dbReference>
<dbReference type="InterPro" id="IPR016195">
    <property type="entry name" value="Pol/histidinol_Pase-like"/>
</dbReference>
<gene>
    <name evidence="10" type="ORF">MF646_00275</name>
</gene>
<dbReference type="EMBL" id="JAKRYL010000001">
    <property type="protein sequence ID" value="MCL7745545.1"/>
    <property type="molecule type" value="Genomic_DNA"/>
</dbReference>
<keyword evidence="6 8" id="KW-0368">Histidine biosynthesis</keyword>
<evidence type="ECO:0000256" key="5">
    <source>
        <dbReference type="ARBA" id="ARBA00022801"/>
    </source>
</evidence>
<keyword evidence="4 8" id="KW-0028">Amino-acid biosynthesis</keyword>
<dbReference type="Gene3D" id="3.20.20.140">
    <property type="entry name" value="Metal-dependent hydrolases"/>
    <property type="match status" value="1"/>
</dbReference>
<dbReference type="RefSeq" id="WP_250094485.1">
    <property type="nucleotide sequence ID" value="NZ_JAKRYL010000001.1"/>
</dbReference>
<evidence type="ECO:0000256" key="6">
    <source>
        <dbReference type="ARBA" id="ARBA00023102"/>
    </source>
</evidence>
<dbReference type="EC" id="3.1.3.15" evidence="3 8"/>
<dbReference type="NCBIfam" id="TIGR01856">
    <property type="entry name" value="hisJ_fam"/>
    <property type="match status" value="1"/>
</dbReference>
<keyword evidence="11" id="KW-1185">Reference proteome</keyword>
<dbReference type="GO" id="GO:0000105">
    <property type="term" value="P:L-histidine biosynthetic process"/>
    <property type="evidence" value="ECO:0007669"/>
    <property type="project" value="UniProtKB-UniRule"/>
</dbReference>
<dbReference type="Pfam" id="PF02811">
    <property type="entry name" value="PHP"/>
    <property type="match status" value="1"/>
</dbReference>
<dbReference type="SUPFAM" id="SSF89550">
    <property type="entry name" value="PHP domain-like"/>
    <property type="match status" value="1"/>
</dbReference>
<name>A0A9X2CR84_9BACI</name>
<comment type="caution">
    <text evidence="10">The sequence shown here is derived from an EMBL/GenBank/DDBJ whole genome shotgun (WGS) entry which is preliminary data.</text>
</comment>
<dbReference type="AlphaFoldDB" id="A0A9X2CR84"/>
<dbReference type="PANTHER" id="PTHR21039">
    <property type="entry name" value="HISTIDINOL PHOSPHATASE-RELATED"/>
    <property type="match status" value="1"/>
</dbReference>
<dbReference type="InterPro" id="IPR010140">
    <property type="entry name" value="Histidinol_P_phosphatase_HisJ"/>
</dbReference>
<evidence type="ECO:0000313" key="10">
    <source>
        <dbReference type="EMBL" id="MCL7745545.1"/>
    </source>
</evidence>
<evidence type="ECO:0000256" key="8">
    <source>
        <dbReference type="RuleBase" id="RU366003"/>
    </source>
</evidence>
<evidence type="ECO:0000256" key="3">
    <source>
        <dbReference type="ARBA" id="ARBA00013085"/>
    </source>
</evidence>
<dbReference type="GO" id="GO:0005737">
    <property type="term" value="C:cytoplasm"/>
    <property type="evidence" value="ECO:0007669"/>
    <property type="project" value="TreeGrafter"/>
</dbReference>
<dbReference type="PANTHER" id="PTHR21039:SF0">
    <property type="entry name" value="HISTIDINOL-PHOSPHATASE"/>
    <property type="match status" value="1"/>
</dbReference>
<comment type="pathway">
    <text evidence="1 8">Amino-acid biosynthesis; L-histidine biosynthesis; L-histidine from 5-phospho-alpha-D-ribose 1-diphosphate: step 8/9.</text>
</comment>
<evidence type="ECO:0000313" key="11">
    <source>
        <dbReference type="Proteomes" id="UP001139150"/>
    </source>
</evidence>
<keyword evidence="5 8" id="KW-0378">Hydrolase</keyword>
<dbReference type="Proteomes" id="UP001139150">
    <property type="component" value="Unassembled WGS sequence"/>
</dbReference>
<feature type="domain" description="PHP" evidence="9">
    <location>
        <begin position="5"/>
        <end position="191"/>
    </location>
</feature>
<comment type="catalytic activity">
    <reaction evidence="7 8">
        <text>L-histidinol phosphate + H2O = L-histidinol + phosphate</text>
        <dbReference type="Rhea" id="RHEA:14465"/>
        <dbReference type="ChEBI" id="CHEBI:15377"/>
        <dbReference type="ChEBI" id="CHEBI:43474"/>
        <dbReference type="ChEBI" id="CHEBI:57699"/>
        <dbReference type="ChEBI" id="CHEBI:57980"/>
        <dbReference type="EC" id="3.1.3.15"/>
    </reaction>
</comment>
<evidence type="ECO:0000256" key="1">
    <source>
        <dbReference type="ARBA" id="ARBA00004970"/>
    </source>
</evidence>
<sequence length="262" mass="30316">MYFLDFHNHTNHSFDSQAVMEEVCKVAIGKGLNEICFTEHYSLNPKAPTYGHIDLNNYLSDLNSCQLKFQGEIKIKKGIEICEPHLLKEHYSKTLKPLELDVILGSVHNISNNKLRKRLEVQQEKAYMEYFQEVYEMVKEADIDIVAHLDLMKRYAHKVYGTYDFIEHREMIEIILSKIIDRNIGIEINTSGLRTSLNETLPSIDVIRLYKKLGGEILTIGSDSHEPDSIGSYVKEGIKLAKEFGFNYIFSFEKRKPIPIKI</sequence>
<evidence type="ECO:0000256" key="7">
    <source>
        <dbReference type="ARBA" id="ARBA00049158"/>
    </source>
</evidence>
<reference evidence="10" key="1">
    <citation type="submission" date="2022-02" db="EMBL/GenBank/DDBJ databases">
        <title>Halalkalibacter sp. nov. isolated from Lonar Lake, India.</title>
        <authorList>
            <person name="Joshi A."/>
            <person name="Thite S."/>
            <person name="Lodha T."/>
        </authorList>
    </citation>
    <scope>NUCLEOTIDE SEQUENCE</scope>
    <source>
        <strain evidence="10">MEB205</strain>
    </source>
</reference>
<evidence type="ECO:0000259" key="9">
    <source>
        <dbReference type="Pfam" id="PF02811"/>
    </source>
</evidence>
<proteinExistence type="inferred from homology"/>
<evidence type="ECO:0000256" key="4">
    <source>
        <dbReference type="ARBA" id="ARBA00022605"/>
    </source>
</evidence>